<dbReference type="GO" id="GO:0016301">
    <property type="term" value="F:kinase activity"/>
    <property type="evidence" value="ECO:0007669"/>
    <property type="project" value="UniProtKB-KW"/>
</dbReference>
<evidence type="ECO:0000256" key="4">
    <source>
        <dbReference type="ARBA" id="ARBA00022741"/>
    </source>
</evidence>
<gene>
    <name evidence="10" type="ORF">HCK00_04800</name>
</gene>
<accession>A0ABX1BTY3</accession>
<feature type="domain" description="Protein kinase" evidence="9">
    <location>
        <begin position="1"/>
        <end position="244"/>
    </location>
</feature>
<reference evidence="10 11" key="1">
    <citation type="submission" date="2020-03" db="EMBL/GenBank/DDBJ databases">
        <title>WGS of actinomycetes isolated from Thailand.</title>
        <authorList>
            <person name="Thawai C."/>
        </authorList>
    </citation>
    <scope>NUCLEOTIDE SEQUENCE [LARGE SCALE GENOMIC DNA]</scope>
    <source>
        <strain evidence="10 11">PLAI 1-29</strain>
    </source>
</reference>
<feature type="compositionally biased region" description="Low complexity" evidence="7">
    <location>
        <begin position="338"/>
        <end position="387"/>
    </location>
</feature>
<evidence type="ECO:0000256" key="3">
    <source>
        <dbReference type="ARBA" id="ARBA00022679"/>
    </source>
</evidence>
<dbReference type="SUPFAM" id="SSF56112">
    <property type="entry name" value="Protein kinase-like (PK-like)"/>
    <property type="match status" value="1"/>
</dbReference>
<keyword evidence="2" id="KW-0723">Serine/threonine-protein kinase</keyword>
<keyword evidence="5 10" id="KW-0418">Kinase</keyword>
<dbReference type="EMBL" id="JAATEN010000003">
    <property type="protein sequence ID" value="NJP99875.1"/>
    <property type="molecule type" value="Genomic_DNA"/>
</dbReference>
<evidence type="ECO:0000256" key="1">
    <source>
        <dbReference type="ARBA" id="ARBA00012513"/>
    </source>
</evidence>
<dbReference type="InterPro" id="IPR008271">
    <property type="entry name" value="Ser/Thr_kinase_AS"/>
</dbReference>
<feature type="compositionally biased region" description="Low complexity" evidence="7">
    <location>
        <begin position="246"/>
        <end position="274"/>
    </location>
</feature>
<dbReference type="InterPro" id="IPR011009">
    <property type="entry name" value="Kinase-like_dom_sf"/>
</dbReference>
<dbReference type="PANTHER" id="PTHR43289">
    <property type="entry name" value="MITOGEN-ACTIVATED PROTEIN KINASE KINASE KINASE 20-RELATED"/>
    <property type="match status" value="1"/>
</dbReference>
<keyword evidence="8" id="KW-0472">Membrane</keyword>
<dbReference type="Gene3D" id="3.30.200.20">
    <property type="entry name" value="Phosphorylase Kinase, domain 1"/>
    <property type="match status" value="1"/>
</dbReference>
<feature type="region of interest" description="Disordered" evidence="7">
    <location>
        <begin position="430"/>
        <end position="463"/>
    </location>
</feature>
<dbReference type="Pfam" id="PF00069">
    <property type="entry name" value="Pkinase"/>
    <property type="match status" value="1"/>
</dbReference>
<evidence type="ECO:0000256" key="2">
    <source>
        <dbReference type="ARBA" id="ARBA00022527"/>
    </source>
</evidence>
<sequence>MGTVWRAWDEELGRHVALKRLHMTPHLSEDERAVLYERTRREARAAAGIAHPHVVVVHDVVEDAGLPCIVMEYIPSRTLAEELKRNGPVPHGEAARIGLGMVAALRAAHAAGVLHRDVKPGNVLLGEDGRVVLTDFGIAVAAGASTLTKTGELVGSLDYLAPERLAGGTPGPASDLWALGATLYQAVEGVPPFRRDAPLNTAYAITTDPPPPPHRPGPLTALIEDLLAKAPEARPTTTETERRLGEAAPAGTGAPSSPEPTASPGAPGAAPLATDDGTLPGRPLRTATDSGDEPDAEPGHEPGHEPGPAASPGHEPGPRADPGRGAGAGRSPGPGPSPMATAGAGASTAQAPPGTTGTTGTPGEPAPGSTRPDLAPHGAPPAALHDGTAPRDPARPRRRRAAVWGAVLALVIAAAGGTAAGVYLWQERAGSEGTGSASGGRTSSSPSASPSGASPSPLPSGYHYAEEKEFGVSVPVPDGWTREKAGSGDEIVYVDPTGLAGLRVNVQDFASDDPLQDWKDDEARSREEGKLPGYRQLRMNRTEYRERPAAVWEFTWEGRKRDYRAINLGFGRPGGKKYVLYLSAPAKDWDRYRPVFDRVGDSFRITSG</sequence>
<evidence type="ECO:0000259" key="9">
    <source>
        <dbReference type="PROSITE" id="PS50011"/>
    </source>
</evidence>
<feature type="region of interest" description="Disordered" evidence="7">
    <location>
        <begin position="232"/>
        <end position="397"/>
    </location>
</feature>
<organism evidence="10 11">
    <name type="scientific">Streptomyces zingiberis</name>
    <dbReference type="NCBI Taxonomy" id="2053010"/>
    <lineage>
        <taxon>Bacteria</taxon>
        <taxon>Bacillati</taxon>
        <taxon>Actinomycetota</taxon>
        <taxon>Actinomycetes</taxon>
        <taxon>Kitasatosporales</taxon>
        <taxon>Streptomycetaceae</taxon>
        <taxon>Streptomyces</taxon>
    </lineage>
</organism>
<dbReference type="Gene3D" id="1.10.510.10">
    <property type="entry name" value="Transferase(Phosphotransferase) domain 1"/>
    <property type="match status" value="1"/>
</dbReference>
<proteinExistence type="predicted"/>
<keyword evidence="3" id="KW-0808">Transferase</keyword>
<protein>
    <recommendedName>
        <fullName evidence="1">non-specific serine/threonine protein kinase</fullName>
        <ecNumber evidence="1">2.7.11.1</ecNumber>
    </recommendedName>
</protein>
<evidence type="ECO:0000313" key="11">
    <source>
        <dbReference type="Proteomes" id="UP000695264"/>
    </source>
</evidence>
<keyword evidence="11" id="KW-1185">Reference proteome</keyword>
<keyword evidence="6" id="KW-0067">ATP-binding</keyword>
<feature type="compositionally biased region" description="Low complexity" evidence="7">
    <location>
        <begin position="439"/>
        <end position="461"/>
    </location>
</feature>
<keyword evidence="8" id="KW-1133">Transmembrane helix</keyword>
<dbReference type="PANTHER" id="PTHR43289:SF6">
    <property type="entry name" value="SERINE_THREONINE-PROTEIN KINASE NEKL-3"/>
    <property type="match status" value="1"/>
</dbReference>
<feature type="transmembrane region" description="Helical" evidence="8">
    <location>
        <begin position="401"/>
        <end position="425"/>
    </location>
</feature>
<evidence type="ECO:0000256" key="6">
    <source>
        <dbReference type="ARBA" id="ARBA00022840"/>
    </source>
</evidence>
<evidence type="ECO:0000256" key="5">
    <source>
        <dbReference type="ARBA" id="ARBA00022777"/>
    </source>
</evidence>
<dbReference type="InterPro" id="IPR000719">
    <property type="entry name" value="Prot_kinase_dom"/>
</dbReference>
<evidence type="ECO:0000256" key="8">
    <source>
        <dbReference type="SAM" id="Phobius"/>
    </source>
</evidence>
<dbReference type="EC" id="2.7.11.1" evidence="1"/>
<name>A0ABX1BTY3_9ACTN</name>
<dbReference type="CDD" id="cd14014">
    <property type="entry name" value="STKc_PknB_like"/>
    <property type="match status" value="1"/>
</dbReference>
<dbReference type="PROSITE" id="PS50011">
    <property type="entry name" value="PROTEIN_KINASE_DOM"/>
    <property type="match status" value="1"/>
</dbReference>
<keyword evidence="8" id="KW-0812">Transmembrane</keyword>
<dbReference type="Gene3D" id="3.40.1000.10">
    <property type="entry name" value="Mog1/PsbP, alpha/beta/alpha sandwich"/>
    <property type="match status" value="1"/>
</dbReference>
<keyword evidence="4" id="KW-0547">Nucleotide-binding</keyword>
<dbReference type="Proteomes" id="UP000695264">
    <property type="component" value="Unassembled WGS sequence"/>
</dbReference>
<dbReference type="SMART" id="SM00220">
    <property type="entry name" value="S_TKc"/>
    <property type="match status" value="1"/>
</dbReference>
<evidence type="ECO:0000313" key="10">
    <source>
        <dbReference type="EMBL" id="NJP99875.1"/>
    </source>
</evidence>
<evidence type="ECO:0000256" key="7">
    <source>
        <dbReference type="SAM" id="MobiDB-lite"/>
    </source>
</evidence>
<dbReference type="PROSITE" id="PS00108">
    <property type="entry name" value="PROTEIN_KINASE_ST"/>
    <property type="match status" value="1"/>
</dbReference>
<comment type="caution">
    <text evidence="10">The sequence shown here is derived from an EMBL/GenBank/DDBJ whole genome shotgun (WGS) entry which is preliminary data.</text>
</comment>